<evidence type="ECO:0000313" key="2">
    <source>
        <dbReference type="EMBL" id="CUS55138.1"/>
    </source>
</evidence>
<protein>
    <recommendedName>
        <fullName evidence="1">DUF1330 domain-containing protein</fullName>
    </recommendedName>
</protein>
<proteinExistence type="predicted"/>
<dbReference type="Pfam" id="PF07045">
    <property type="entry name" value="DUF1330"/>
    <property type="match status" value="1"/>
</dbReference>
<name>A0A160TWD9_9ZZZZ</name>
<reference evidence="2" key="1">
    <citation type="submission" date="2015-10" db="EMBL/GenBank/DDBJ databases">
        <authorList>
            <person name="Gilbert D.G."/>
        </authorList>
    </citation>
    <scope>NUCLEOTIDE SEQUENCE</scope>
</reference>
<feature type="domain" description="DUF1330" evidence="1">
    <location>
        <begin position="53"/>
        <end position="126"/>
    </location>
</feature>
<gene>
    <name evidence="2" type="ORF">MGWOODY_XGa2206</name>
</gene>
<dbReference type="EMBL" id="CZRL01000120">
    <property type="protein sequence ID" value="CUS55138.1"/>
    <property type="molecule type" value="Genomic_DNA"/>
</dbReference>
<accession>A0A160TWD9</accession>
<evidence type="ECO:0000259" key="1">
    <source>
        <dbReference type="Pfam" id="PF07045"/>
    </source>
</evidence>
<sequence length="144" mass="16009">MTENYVDPTRDAFRAFRSLNGEGEIHMLNLVRLRQTAVYPQQHARHGRALSGEEAYRAYGEESGPILKAVGGSIAYSANFEFVLIGPDNECWDIVFIAQYPSTDAFVSMIKNPDYQQAVVHRQAAVCTSRLIRLSPKKAGGLFG</sequence>
<dbReference type="InterPro" id="IPR010753">
    <property type="entry name" value="DUF1330"/>
</dbReference>
<organism evidence="2">
    <name type="scientific">hydrothermal vent metagenome</name>
    <dbReference type="NCBI Taxonomy" id="652676"/>
    <lineage>
        <taxon>unclassified sequences</taxon>
        <taxon>metagenomes</taxon>
        <taxon>ecological metagenomes</taxon>
    </lineage>
</organism>
<dbReference type="Gene3D" id="3.30.70.100">
    <property type="match status" value="1"/>
</dbReference>
<dbReference type="PANTHER" id="PTHR40257">
    <property type="match status" value="1"/>
</dbReference>
<dbReference type="SUPFAM" id="SSF54909">
    <property type="entry name" value="Dimeric alpha+beta barrel"/>
    <property type="match status" value="1"/>
</dbReference>
<dbReference type="InterPro" id="IPR011008">
    <property type="entry name" value="Dimeric_a/b-barrel"/>
</dbReference>
<dbReference type="PANTHER" id="PTHR40257:SF1">
    <property type="entry name" value="DUF1330 DOMAIN-CONTAINING PROTEIN"/>
    <property type="match status" value="1"/>
</dbReference>
<dbReference type="AlphaFoldDB" id="A0A160TWD9"/>